<protein>
    <submittedName>
        <fullName evidence="2">Uncharacterized protein</fullName>
    </submittedName>
</protein>
<dbReference type="PATRIC" id="fig|1432052.3.peg.2432"/>
<sequence length="111" mass="12387">MKKYFGKVLFCLAAVFIILFGVMTYKGYDKITNYYNSDYSMLNKNAYVGGDAYNYIINGTYAAAYFVLAAGFLISGIVCMAAGFLLAVIEENNKKIWLEGSSKQQEELPPL</sequence>
<gene>
    <name evidence="2" type="ORF">BEH84_02204</name>
</gene>
<keyword evidence="1" id="KW-1133">Transmembrane helix</keyword>
<dbReference type="GeneID" id="93300803"/>
<dbReference type="Proteomes" id="UP000095003">
    <property type="component" value="Unassembled WGS sequence"/>
</dbReference>
<accession>A0A1E3ASA3</accession>
<organism evidence="2 3">
    <name type="scientific">Eisenbergiella tayi</name>
    <dbReference type="NCBI Taxonomy" id="1432052"/>
    <lineage>
        <taxon>Bacteria</taxon>
        <taxon>Bacillati</taxon>
        <taxon>Bacillota</taxon>
        <taxon>Clostridia</taxon>
        <taxon>Lachnospirales</taxon>
        <taxon>Lachnospiraceae</taxon>
        <taxon>Eisenbergiella</taxon>
    </lineage>
</organism>
<dbReference type="RefSeq" id="WP_069157349.1">
    <property type="nucleotide sequence ID" value="NZ_DBFYTC010000042.1"/>
</dbReference>
<evidence type="ECO:0000313" key="2">
    <source>
        <dbReference type="EMBL" id="ODM11589.1"/>
    </source>
</evidence>
<name>A0A1E3ASA3_9FIRM</name>
<keyword evidence="1" id="KW-0812">Transmembrane</keyword>
<reference evidence="2 3" key="1">
    <citation type="submission" date="2016-07" db="EMBL/GenBank/DDBJ databases">
        <title>Characterization of isolates of Eisenbergiella tayi derived from blood cultures, using whole genome sequencing.</title>
        <authorList>
            <person name="Burdz T."/>
            <person name="Wiebe D."/>
            <person name="Huynh C."/>
            <person name="Bernard K."/>
        </authorList>
    </citation>
    <scope>NUCLEOTIDE SEQUENCE [LARGE SCALE GENOMIC DNA]</scope>
    <source>
        <strain evidence="2 3">NML 120489</strain>
    </source>
</reference>
<dbReference type="AlphaFoldDB" id="A0A1E3ASA3"/>
<keyword evidence="1" id="KW-0472">Membrane</keyword>
<feature type="transmembrane region" description="Helical" evidence="1">
    <location>
        <begin position="63"/>
        <end position="89"/>
    </location>
</feature>
<evidence type="ECO:0000313" key="3">
    <source>
        <dbReference type="Proteomes" id="UP000095003"/>
    </source>
</evidence>
<comment type="caution">
    <text evidence="2">The sequence shown here is derived from an EMBL/GenBank/DDBJ whole genome shotgun (WGS) entry which is preliminary data.</text>
</comment>
<evidence type="ECO:0000256" key="1">
    <source>
        <dbReference type="SAM" id="Phobius"/>
    </source>
</evidence>
<dbReference type="EMBL" id="MCGI01000002">
    <property type="protein sequence ID" value="ODM11589.1"/>
    <property type="molecule type" value="Genomic_DNA"/>
</dbReference>
<proteinExistence type="predicted"/>